<evidence type="ECO:0000256" key="2">
    <source>
        <dbReference type="ARBA" id="ARBA00023125"/>
    </source>
</evidence>
<proteinExistence type="predicted"/>
<accession>A0A846MSK4</accession>
<dbReference type="SUPFAM" id="SSF52242">
    <property type="entry name" value="Cobalamin (vitamin B12)-binding domain"/>
    <property type="match status" value="1"/>
</dbReference>
<reference evidence="5 6" key="1">
    <citation type="submission" date="2020-03" db="EMBL/GenBank/DDBJ databases">
        <title>Genomic Encyclopedia of Type Strains, Phase IV (KMG-IV): sequencing the most valuable type-strain genomes for metagenomic binning, comparative biology and taxonomic classification.</title>
        <authorList>
            <person name="Goeker M."/>
        </authorList>
    </citation>
    <scope>NUCLEOTIDE SEQUENCE [LARGE SCALE GENOMIC DNA]</scope>
    <source>
        <strain evidence="5 6">DSM 5718</strain>
    </source>
</reference>
<name>A0A846MSK4_9BACT</name>
<dbReference type="Gene3D" id="3.40.50.280">
    <property type="entry name" value="Cobalamin-binding domain"/>
    <property type="match status" value="1"/>
</dbReference>
<dbReference type="PANTHER" id="PTHR30204">
    <property type="entry name" value="REDOX-CYCLING DRUG-SENSING TRANSCRIPTIONAL ACTIVATOR SOXR"/>
    <property type="match status" value="1"/>
</dbReference>
<keyword evidence="2 5" id="KW-0238">DNA-binding</keyword>
<dbReference type="PROSITE" id="PS50937">
    <property type="entry name" value="HTH_MERR_2"/>
    <property type="match status" value="1"/>
</dbReference>
<protein>
    <submittedName>
        <fullName evidence="5">DNA-binding transcriptional MerR regulator</fullName>
    </submittedName>
</protein>
<dbReference type="AlphaFoldDB" id="A0A846MSK4"/>
<dbReference type="InterPro" id="IPR036594">
    <property type="entry name" value="Meth_synthase_dom"/>
</dbReference>
<dbReference type="RefSeq" id="WP_166920682.1">
    <property type="nucleotide sequence ID" value="NZ_JAASRN010000005.1"/>
</dbReference>
<dbReference type="Gene3D" id="1.10.1660.10">
    <property type="match status" value="1"/>
</dbReference>
<dbReference type="GO" id="GO:0003677">
    <property type="term" value="F:DNA binding"/>
    <property type="evidence" value="ECO:0007669"/>
    <property type="project" value="UniProtKB-KW"/>
</dbReference>
<dbReference type="Gene3D" id="1.10.1240.10">
    <property type="entry name" value="Methionine synthase domain"/>
    <property type="match status" value="1"/>
</dbReference>
<dbReference type="SMART" id="SM00422">
    <property type="entry name" value="HTH_MERR"/>
    <property type="match status" value="1"/>
</dbReference>
<keyword evidence="3" id="KW-0804">Transcription</keyword>
<keyword evidence="1" id="KW-0805">Transcription regulation</keyword>
<dbReference type="Pfam" id="PF02607">
    <property type="entry name" value="B12-binding_2"/>
    <property type="match status" value="1"/>
</dbReference>
<dbReference type="InterPro" id="IPR003759">
    <property type="entry name" value="Cbl-bd_cap"/>
</dbReference>
<dbReference type="SUPFAM" id="SSF46955">
    <property type="entry name" value="Putative DNA-binding domain"/>
    <property type="match status" value="1"/>
</dbReference>
<dbReference type="EMBL" id="JAASRN010000005">
    <property type="protein sequence ID" value="NIK74678.1"/>
    <property type="molecule type" value="Genomic_DNA"/>
</dbReference>
<evidence type="ECO:0000259" key="4">
    <source>
        <dbReference type="PROSITE" id="PS50937"/>
    </source>
</evidence>
<evidence type="ECO:0000256" key="3">
    <source>
        <dbReference type="ARBA" id="ARBA00023163"/>
    </source>
</evidence>
<keyword evidence="6" id="KW-1185">Reference proteome</keyword>
<organism evidence="5 6">
    <name type="scientific">Thermonema lapsum</name>
    <dbReference type="NCBI Taxonomy" id="28195"/>
    <lineage>
        <taxon>Bacteria</taxon>
        <taxon>Pseudomonadati</taxon>
        <taxon>Bacteroidota</taxon>
        <taxon>Cytophagia</taxon>
        <taxon>Cytophagales</taxon>
        <taxon>Thermonemataceae</taxon>
        <taxon>Thermonema</taxon>
    </lineage>
</organism>
<dbReference type="GO" id="GO:0046872">
    <property type="term" value="F:metal ion binding"/>
    <property type="evidence" value="ECO:0007669"/>
    <property type="project" value="InterPro"/>
</dbReference>
<dbReference type="PANTHER" id="PTHR30204:SF67">
    <property type="entry name" value="HTH-TYPE TRANSCRIPTIONAL REGULATOR MLRA-RELATED"/>
    <property type="match status" value="1"/>
</dbReference>
<dbReference type="InterPro" id="IPR000551">
    <property type="entry name" value="MerR-type_HTH_dom"/>
</dbReference>
<dbReference type="InterPro" id="IPR036724">
    <property type="entry name" value="Cobalamin-bd_sf"/>
</dbReference>
<evidence type="ECO:0000313" key="6">
    <source>
        <dbReference type="Proteomes" id="UP000537126"/>
    </source>
</evidence>
<dbReference type="CDD" id="cd01104">
    <property type="entry name" value="HTH_MlrA-CarA"/>
    <property type="match status" value="1"/>
</dbReference>
<dbReference type="GO" id="GO:0003700">
    <property type="term" value="F:DNA-binding transcription factor activity"/>
    <property type="evidence" value="ECO:0007669"/>
    <property type="project" value="InterPro"/>
</dbReference>
<dbReference type="InterPro" id="IPR047057">
    <property type="entry name" value="MerR_fam"/>
</dbReference>
<evidence type="ECO:0000256" key="1">
    <source>
        <dbReference type="ARBA" id="ARBA00023015"/>
    </source>
</evidence>
<sequence>MGQYSIKEIEHLSGIKAHTLRMWEQRYGVVTPKRSDSNIRYYDDADLRRLMNIALLTKHGMRISKVVKMSDRELREAVMQLESQGSGQEEMIDALTLAMLELDEYRFEKVISTAIIKHGFDKAFLEIVHPFMKRVGLLWQTSAICPAHEHFISCLIRQKLIVAIDAQAVNPHSNKPRFLLMLPEGEWHELSLLFSHYLIKKQGFPVLYLGQSVPMQDVVEAYRQWNPKYLLTVLTSYPPIKEMQAFIYELSESFPDSSVLITGHNVVGQGWELPENVQLINKMEDLVFLLQSID</sequence>
<gene>
    <name evidence="5" type="ORF">FHS56_002210</name>
</gene>
<feature type="domain" description="HTH merR-type" evidence="4">
    <location>
        <begin position="1"/>
        <end position="72"/>
    </location>
</feature>
<comment type="caution">
    <text evidence="5">The sequence shown here is derived from an EMBL/GenBank/DDBJ whole genome shotgun (WGS) entry which is preliminary data.</text>
</comment>
<dbReference type="InterPro" id="IPR009061">
    <property type="entry name" value="DNA-bd_dom_put_sf"/>
</dbReference>
<evidence type="ECO:0000313" key="5">
    <source>
        <dbReference type="EMBL" id="NIK74678.1"/>
    </source>
</evidence>
<dbReference type="GO" id="GO:0031419">
    <property type="term" value="F:cobalamin binding"/>
    <property type="evidence" value="ECO:0007669"/>
    <property type="project" value="InterPro"/>
</dbReference>
<dbReference type="Proteomes" id="UP000537126">
    <property type="component" value="Unassembled WGS sequence"/>
</dbReference>
<dbReference type="Pfam" id="PF13411">
    <property type="entry name" value="MerR_1"/>
    <property type="match status" value="1"/>
</dbReference>